<dbReference type="Pfam" id="PF05130">
    <property type="entry name" value="FlgN"/>
    <property type="match status" value="1"/>
</dbReference>
<dbReference type="RefSeq" id="WP_109679185.1">
    <property type="nucleotide sequence ID" value="NZ_CP086615.1"/>
</dbReference>
<protein>
    <recommendedName>
        <fullName evidence="7">Flagellar protein FlgN</fullName>
    </recommendedName>
</protein>
<evidence type="ECO:0000256" key="3">
    <source>
        <dbReference type="ARBA" id="ARBA00022795"/>
    </source>
</evidence>
<keyword evidence="3" id="KW-1005">Bacterial flagellum biogenesis</keyword>
<dbReference type="Proteomes" id="UP000245474">
    <property type="component" value="Unassembled WGS sequence"/>
</dbReference>
<dbReference type="Gene3D" id="1.20.58.300">
    <property type="entry name" value="FlgN-like"/>
    <property type="match status" value="1"/>
</dbReference>
<dbReference type="GO" id="GO:0044780">
    <property type="term" value="P:bacterial-type flagellum assembly"/>
    <property type="evidence" value="ECO:0007669"/>
    <property type="project" value="InterPro"/>
</dbReference>
<dbReference type="SUPFAM" id="SSF140566">
    <property type="entry name" value="FlgN-like"/>
    <property type="match status" value="1"/>
</dbReference>
<evidence type="ECO:0000256" key="1">
    <source>
        <dbReference type="ARBA" id="ARBA00002397"/>
    </source>
</evidence>
<dbReference type="InterPro" id="IPR036679">
    <property type="entry name" value="FlgN-like_sf"/>
</dbReference>
<sequence length="152" mass="16188">MTDAVPQGLPQAIAAGRRELEALATLLAEEREALRTRDGERLTAIAERKQAHFSALDALDLPGRLPGAEGVESALAARHGDHTLAEWRDLVSSLRAVRRENEVNGLTIQRTLSAVATEIALLHGHAGPGERTYAQNGRRSETGGGGSLLSRA</sequence>
<gene>
    <name evidence="5" type="ORF">DEM34_12645</name>
</gene>
<evidence type="ECO:0000256" key="2">
    <source>
        <dbReference type="ARBA" id="ARBA00007703"/>
    </source>
</evidence>
<name>A0A2U2MZT8_9GAMM</name>
<reference evidence="5 6" key="1">
    <citation type="submission" date="2018-05" db="EMBL/GenBank/DDBJ databases">
        <title>Spiribacter halobius sp. nov., a moderately halophilic bacterium isolated from marine solar saltern.</title>
        <authorList>
            <person name="Zheng W.-S."/>
            <person name="Lu D.-C."/>
            <person name="Du Z.-J."/>
        </authorList>
    </citation>
    <scope>NUCLEOTIDE SEQUENCE [LARGE SCALE GENOMIC DNA]</scope>
    <source>
        <strain evidence="5 6">E85</strain>
    </source>
</reference>
<evidence type="ECO:0000313" key="5">
    <source>
        <dbReference type="EMBL" id="PWG62318.1"/>
    </source>
</evidence>
<accession>A0A2U2MZT8</accession>
<comment type="function">
    <text evidence="1">Required for the efficient initiation of filament assembly.</text>
</comment>
<proteinExistence type="inferred from homology"/>
<dbReference type="EMBL" id="QFFI01000020">
    <property type="protein sequence ID" value="PWG62318.1"/>
    <property type="molecule type" value="Genomic_DNA"/>
</dbReference>
<feature type="compositionally biased region" description="Gly residues" evidence="4">
    <location>
        <begin position="142"/>
        <end position="152"/>
    </location>
</feature>
<feature type="region of interest" description="Disordered" evidence="4">
    <location>
        <begin position="127"/>
        <end position="152"/>
    </location>
</feature>
<evidence type="ECO:0000313" key="6">
    <source>
        <dbReference type="Proteomes" id="UP000245474"/>
    </source>
</evidence>
<organism evidence="5 6">
    <name type="scientific">Sediminicurvatus halobius</name>
    <dbReference type="NCBI Taxonomy" id="2182432"/>
    <lineage>
        <taxon>Bacteria</taxon>
        <taxon>Pseudomonadati</taxon>
        <taxon>Pseudomonadota</taxon>
        <taxon>Gammaproteobacteria</taxon>
        <taxon>Chromatiales</taxon>
        <taxon>Ectothiorhodospiraceae</taxon>
        <taxon>Sediminicurvatus</taxon>
    </lineage>
</organism>
<evidence type="ECO:0000256" key="4">
    <source>
        <dbReference type="SAM" id="MobiDB-lite"/>
    </source>
</evidence>
<dbReference type="AlphaFoldDB" id="A0A2U2MZT8"/>
<dbReference type="InterPro" id="IPR007809">
    <property type="entry name" value="FlgN-like"/>
</dbReference>
<comment type="caution">
    <text evidence="5">The sequence shown here is derived from an EMBL/GenBank/DDBJ whole genome shotgun (WGS) entry which is preliminary data.</text>
</comment>
<keyword evidence="6" id="KW-1185">Reference proteome</keyword>
<evidence type="ECO:0008006" key="7">
    <source>
        <dbReference type="Google" id="ProtNLM"/>
    </source>
</evidence>
<comment type="similarity">
    <text evidence="2">Belongs to the FlgN family.</text>
</comment>